<reference evidence="2 3" key="1">
    <citation type="journal article" date="2013" name="Genome Announc.">
        <title>Complete Genome Sequence of the Solvent Producer Clostridium saccharobutylicum NCP262 (DSM 13864).</title>
        <authorList>
            <person name="Poehlein A."/>
            <person name="Hartwich K."/>
            <person name="Krabben P."/>
            <person name="Ehrenreich A."/>
            <person name="Liebl W."/>
            <person name="Durre P."/>
            <person name="Gottschalk G."/>
            <person name="Daniel R."/>
        </authorList>
    </citation>
    <scope>NUCLEOTIDE SEQUENCE [LARGE SCALE GENOMIC DNA]</scope>
    <source>
        <strain evidence="2">DSM 13864</strain>
    </source>
</reference>
<organism evidence="2 3">
    <name type="scientific">Clostridium saccharobutylicum DSM 13864</name>
    <dbReference type="NCBI Taxonomy" id="1345695"/>
    <lineage>
        <taxon>Bacteria</taxon>
        <taxon>Bacillati</taxon>
        <taxon>Bacillota</taxon>
        <taxon>Clostridia</taxon>
        <taxon>Eubacteriales</taxon>
        <taxon>Clostridiaceae</taxon>
        <taxon>Clostridium</taxon>
    </lineage>
</organism>
<feature type="transmembrane region" description="Helical" evidence="1">
    <location>
        <begin position="96"/>
        <end position="112"/>
    </location>
</feature>
<proteinExistence type="predicted"/>
<name>U5MNT3_CLOSA</name>
<feature type="transmembrane region" description="Helical" evidence="1">
    <location>
        <begin position="118"/>
        <end position="135"/>
    </location>
</feature>
<keyword evidence="1" id="KW-1133">Transmembrane helix</keyword>
<accession>U5MNT3</accession>
<feature type="transmembrane region" description="Helical" evidence="1">
    <location>
        <begin position="25"/>
        <end position="51"/>
    </location>
</feature>
<sequence length="143" mass="16149">MKIYDIMYKKDIARFIMENSQSQKLGAGIIIISIIYIILCIASIFGTVVLLTQKASLTKQGITLPLTNAQMTISLILQLLLLIAIILILFKKSIGVYSYFLLIILDLINTIMDSGFKWTIILSLILPILMAICINRKRKPFNL</sequence>
<dbReference type="HOGENOM" id="CLU_130855_0_0_9"/>
<evidence type="ECO:0000313" key="3">
    <source>
        <dbReference type="Proteomes" id="UP000017118"/>
    </source>
</evidence>
<evidence type="ECO:0000313" key="2">
    <source>
        <dbReference type="EMBL" id="AGX41341.1"/>
    </source>
</evidence>
<gene>
    <name evidence="2" type="ORF">CLSA_c02890</name>
</gene>
<evidence type="ECO:0000256" key="1">
    <source>
        <dbReference type="SAM" id="Phobius"/>
    </source>
</evidence>
<protein>
    <submittedName>
        <fullName evidence="2">Uncharacterized protein</fullName>
    </submittedName>
</protein>
<dbReference type="PATRIC" id="fig|1345695.3.peg.264"/>
<keyword evidence="3" id="KW-1185">Reference proteome</keyword>
<dbReference type="EMBL" id="CP006721">
    <property type="protein sequence ID" value="AGX41341.1"/>
    <property type="molecule type" value="Genomic_DNA"/>
</dbReference>
<dbReference type="AlphaFoldDB" id="U5MNT3"/>
<keyword evidence="1" id="KW-0472">Membrane</keyword>
<keyword evidence="1" id="KW-0812">Transmembrane</keyword>
<feature type="transmembrane region" description="Helical" evidence="1">
    <location>
        <begin position="71"/>
        <end position="89"/>
    </location>
</feature>
<dbReference type="KEGG" id="csb:CLSA_c02890"/>
<dbReference type="Proteomes" id="UP000017118">
    <property type="component" value="Chromosome"/>
</dbReference>